<dbReference type="OrthoDB" id="711499at2"/>
<evidence type="ECO:0000313" key="2">
    <source>
        <dbReference type="Proteomes" id="UP000245489"/>
    </source>
</evidence>
<name>A0A316EEF7_9BACT</name>
<dbReference type="RefSeq" id="WP_109741289.1">
    <property type="nucleotide sequence ID" value="NZ_QGGO01000002.1"/>
</dbReference>
<proteinExistence type="predicted"/>
<sequence length="68" mass="8021">MKRLRIHTDEVMSTMGWSKKHTYKVMRLIKDCYPDSKKYVMVKDFAKHIGASEDYVQDAIKQTKNEAP</sequence>
<accession>A0A316EEF7</accession>
<gene>
    <name evidence="1" type="ORF">LV89_00510</name>
</gene>
<evidence type="ECO:0000313" key="1">
    <source>
        <dbReference type="EMBL" id="PWK28957.1"/>
    </source>
</evidence>
<keyword evidence="2" id="KW-1185">Reference proteome</keyword>
<reference evidence="1 2" key="1">
    <citation type="submission" date="2018-05" db="EMBL/GenBank/DDBJ databases">
        <title>Genomic Encyclopedia of Archaeal and Bacterial Type Strains, Phase II (KMG-II): from individual species to whole genera.</title>
        <authorList>
            <person name="Goeker M."/>
        </authorList>
    </citation>
    <scope>NUCLEOTIDE SEQUENCE [LARGE SCALE GENOMIC DNA]</scope>
    <source>
        <strain evidence="1 2">DSM 22214</strain>
    </source>
</reference>
<organism evidence="1 2">
    <name type="scientific">Arcicella aurantiaca</name>
    <dbReference type="NCBI Taxonomy" id="591202"/>
    <lineage>
        <taxon>Bacteria</taxon>
        <taxon>Pseudomonadati</taxon>
        <taxon>Bacteroidota</taxon>
        <taxon>Cytophagia</taxon>
        <taxon>Cytophagales</taxon>
        <taxon>Flectobacillaceae</taxon>
        <taxon>Arcicella</taxon>
    </lineage>
</organism>
<protein>
    <submittedName>
        <fullName evidence="1">Uncharacterized protein</fullName>
    </submittedName>
</protein>
<dbReference type="AlphaFoldDB" id="A0A316EEF7"/>
<dbReference type="Proteomes" id="UP000245489">
    <property type="component" value="Unassembled WGS sequence"/>
</dbReference>
<comment type="caution">
    <text evidence="1">The sequence shown here is derived from an EMBL/GenBank/DDBJ whole genome shotgun (WGS) entry which is preliminary data.</text>
</comment>
<dbReference type="EMBL" id="QGGO01000002">
    <property type="protein sequence ID" value="PWK28957.1"/>
    <property type="molecule type" value="Genomic_DNA"/>
</dbReference>